<feature type="non-terminal residue" evidence="7">
    <location>
        <position position="184"/>
    </location>
</feature>
<evidence type="ECO:0000313" key="7">
    <source>
        <dbReference type="EMBL" id="GMT17091.1"/>
    </source>
</evidence>
<dbReference type="SMART" id="SM00744">
    <property type="entry name" value="RINGv"/>
    <property type="match status" value="1"/>
</dbReference>
<evidence type="ECO:0000259" key="6">
    <source>
        <dbReference type="PROSITE" id="PS50089"/>
    </source>
</evidence>
<accession>A0AAV5VEF3</accession>
<dbReference type="SUPFAM" id="SSF57850">
    <property type="entry name" value="RING/U-box"/>
    <property type="match status" value="1"/>
</dbReference>
<feature type="compositionally biased region" description="Basic and acidic residues" evidence="5">
    <location>
        <begin position="21"/>
        <end position="47"/>
    </location>
</feature>
<organism evidence="7 8">
    <name type="scientific">Pristionchus fissidentatus</name>
    <dbReference type="NCBI Taxonomy" id="1538716"/>
    <lineage>
        <taxon>Eukaryota</taxon>
        <taxon>Metazoa</taxon>
        <taxon>Ecdysozoa</taxon>
        <taxon>Nematoda</taxon>
        <taxon>Chromadorea</taxon>
        <taxon>Rhabditida</taxon>
        <taxon>Rhabditina</taxon>
        <taxon>Diplogasteromorpha</taxon>
        <taxon>Diplogasteroidea</taxon>
        <taxon>Neodiplogasteridae</taxon>
        <taxon>Pristionchus</taxon>
    </lineage>
</organism>
<gene>
    <name evidence="7" type="ORF">PFISCL1PPCAC_8388</name>
</gene>
<feature type="non-terminal residue" evidence="7">
    <location>
        <position position="1"/>
    </location>
</feature>
<feature type="domain" description="RING-type" evidence="6">
    <location>
        <begin position="64"/>
        <end position="110"/>
    </location>
</feature>
<dbReference type="AlphaFoldDB" id="A0AAV5VEF3"/>
<evidence type="ECO:0000256" key="3">
    <source>
        <dbReference type="ARBA" id="ARBA00022833"/>
    </source>
</evidence>
<dbReference type="GO" id="GO:0008270">
    <property type="term" value="F:zinc ion binding"/>
    <property type="evidence" value="ECO:0007669"/>
    <property type="project" value="UniProtKB-KW"/>
</dbReference>
<dbReference type="SMART" id="SM00184">
    <property type="entry name" value="RING"/>
    <property type="match status" value="1"/>
</dbReference>
<dbReference type="EMBL" id="BTSY01000003">
    <property type="protein sequence ID" value="GMT17091.1"/>
    <property type="molecule type" value="Genomic_DNA"/>
</dbReference>
<evidence type="ECO:0000256" key="4">
    <source>
        <dbReference type="PROSITE-ProRule" id="PRU00175"/>
    </source>
</evidence>
<dbReference type="InterPro" id="IPR001841">
    <property type="entry name" value="Znf_RING"/>
</dbReference>
<dbReference type="Gene3D" id="3.30.40.10">
    <property type="entry name" value="Zinc/RING finger domain, C3HC4 (zinc finger)"/>
    <property type="match status" value="1"/>
</dbReference>
<dbReference type="CDD" id="cd16448">
    <property type="entry name" value="RING-H2"/>
    <property type="match status" value="1"/>
</dbReference>
<proteinExistence type="predicted"/>
<dbReference type="PANTHER" id="PTHR45969">
    <property type="entry name" value="RING ZINC FINGER PROTEIN-RELATED"/>
    <property type="match status" value="1"/>
</dbReference>
<protein>
    <recommendedName>
        <fullName evidence="6">RING-type domain-containing protein</fullName>
    </recommendedName>
</protein>
<evidence type="ECO:0000256" key="5">
    <source>
        <dbReference type="SAM" id="MobiDB-lite"/>
    </source>
</evidence>
<feature type="region of interest" description="Disordered" evidence="5">
    <location>
        <begin position="1"/>
        <end position="47"/>
    </location>
</feature>
<dbReference type="PROSITE" id="PS50089">
    <property type="entry name" value="ZF_RING_2"/>
    <property type="match status" value="1"/>
</dbReference>
<keyword evidence="1" id="KW-0479">Metal-binding</keyword>
<sequence length="184" mass="21495">RRSARIAVKQEQREQEEEINDQPKIKDQGKKKENKKNAVKVEEAENVDKKVAETKEEREMDDCCPICMEKEDSKRLVTLHPCNHILHRTCVLQWMETREHRSEQKCPLCRADVDSLVDKRKPLDWMYMWKDDIIACGPLGQPSVQTMFVHGRVLVNVFLIDSAIRSVQFSVKSMVLSPYSECNH</sequence>
<evidence type="ECO:0000256" key="2">
    <source>
        <dbReference type="ARBA" id="ARBA00022771"/>
    </source>
</evidence>
<dbReference type="GO" id="GO:0061630">
    <property type="term" value="F:ubiquitin protein ligase activity"/>
    <property type="evidence" value="ECO:0007669"/>
    <property type="project" value="TreeGrafter"/>
</dbReference>
<name>A0AAV5VEF3_9BILA</name>
<dbReference type="InterPro" id="IPR013083">
    <property type="entry name" value="Znf_RING/FYVE/PHD"/>
</dbReference>
<evidence type="ECO:0000313" key="8">
    <source>
        <dbReference type="Proteomes" id="UP001432322"/>
    </source>
</evidence>
<dbReference type="GO" id="GO:0016567">
    <property type="term" value="P:protein ubiquitination"/>
    <property type="evidence" value="ECO:0007669"/>
    <property type="project" value="TreeGrafter"/>
</dbReference>
<dbReference type="InterPro" id="IPR011016">
    <property type="entry name" value="Znf_RING-CH"/>
</dbReference>
<comment type="caution">
    <text evidence="7">The sequence shown here is derived from an EMBL/GenBank/DDBJ whole genome shotgun (WGS) entry which is preliminary data.</text>
</comment>
<dbReference type="Proteomes" id="UP001432322">
    <property type="component" value="Unassembled WGS sequence"/>
</dbReference>
<keyword evidence="3" id="KW-0862">Zinc</keyword>
<dbReference type="PANTHER" id="PTHR45969:SF69">
    <property type="entry name" value="FINGER DOMAIN PROTEIN, PUTATIVE (AFU_ORTHOLOGUE AFUA_3G12190)-RELATED"/>
    <property type="match status" value="1"/>
</dbReference>
<evidence type="ECO:0000256" key="1">
    <source>
        <dbReference type="ARBA" id="ARBA00022723"/>
    </source>
</evidence>
<dbReference type="Pfam" id="PF13639">
    <property type="entry name" value="zf-RING_2"/>
    <property type="match status" value="1"/>
</dbReference>
<keyword evidence="8" id="KW-1185">Reference proteome</keyword>
<reference evidence="7" key="1">
    <citation type="submission" date="2023-10" db="EMBL/GenBank/DDBJ databases">
        <title>Genome assembly of Pristionchus species.</title>
        <authorList>
            <person name="Yoshida K."/>
            <person name="Sommer R.J."/>
        </authorList>
    </citation>
    <scope>NUCLEOTIDE SEQUENCE</scope>
    <source>
        <strain evidence="7">RS5133</strain>
    </source>
</reference>
<keyword evidence="2 4" id="KW-0863">Zinc-finger</keyword>